<keyword evidence="6 7" id="KW-0546">Nucleotide metabolism</keyword>
<feature type="binding site" evidence="7">
    <location>
        <begin position="185"/>
        <end position="186"/>
    </location>
    <ligand>
        <name>substrate</name>
    </ligand>
</feature>
<dbReference type="SUPFAM" id="SSF52972">
    <property type="entry name" value="ITPase-like"/>
    <property type="match status" value="1"/>
</dbReference>
<keyword evidence="2 7" id="KW-0479">Metal-binding</keyword>
<feature type="binding site" evidence="7">
    <location>
        <begin position="157"/>
        <end position="160"/>
    </location>
    <ligand>
        <name>substrate</name>
    </ligand>
</feature>
<evidence type="ECO:0000256" key="1">
    <source>
        <dbReference type="ARBA" id="ARBA00008023"/>
    </source>
</evidence>
<evidence type="ECO:0000256" key="2">
    <source>
        <dbReference type="ARBA" id="ARBA00022723"/>
    </source>
</evidence>
<comment type="catalytic activity">
    <reaction evidence="7">
        <text>XTP + H2O = XMP + diphosphate + H(+)</text>
        <dbReference type="Rhea" id="RHEA:28610"/>
        <dbReference type="ChEBI" id="CHEBI:15377"/>
        <dbReference type="ChEBI" id="CHEBI:15378"/>
        <dbReference type="ChEBI" id="CHEBI:33019"/>
        <dbReference type="ChEBI" id="CHEBI:57464"/>
        <dbReference type="ChEBI" id="CHEBI:61314"/>
        <dbReference type="EC" id="3.6.1.66"/>
    </reaction>
</comment>
<evidence type="ECO:0000256" key="7">
    <source>
        <dbReference type="HAMAP-Rule" id="MF_01405"/>
    </source>
</evidence>
<sequence>MRKLAPGRLVLASHNAGKLREFSALLAPHGLELASAGALGLPEPAETGTTFIENARIKALAATHATGLPALADDSGVAVAALGGSPGVYTADWAMQPDGTRDYAAAMARIAAEDRSARRRCAFVAVLVLAWPDGHSEAFEGICAGHWVAPPRGGNGFGYDPMFVPDGAALTFGEMTPEEKARHSHRARAFAALAAGCLG</sequence>
<dbReference type="GO" id="GO:0016787">
    <property type="term" value="F:hydrolase activity"/>
    <property type="evidence" value="ECO:0007669"/>
    <property type="project" value="UniProtKB-KW"/>
</dbReference>
<dbReference type="CDD" id="cd00515">
    <property type="entry name" value="HAM1"/>
    <property type="match status" value="1"/>
</dbReference>
<protein>
    <recommendedName>
        <fullName evidence="7">dITP/XTP pyrophosphatase</fullName>
        <ecNumber evidence="7">3.6.1.66</ecNumber>
    </recommendedName>
    <alternativeName>
        <fullName evidence="7">Non-canonical purine NTP pyrophosphatase</fullName>
    </alternativeName>
    <alternativeName>
        <fullName evidence="7">Non-standard purine NTP pyrophosphatase</fullName>
    </alternativeName>
    <alternativeName>
        <fullName evidence="7">Nucleoside-triphosphate diphosphatase</fullName>
    </alternativeName>
    <alternativeName>
        <fullName evidence="7">Nucleoside-triphosphate pyrophosphatase</fullName>
        <shortName evidence="7">NTPase</shortName>
    </alternativeName>
</protein>
<evidence type="ECO:0000256" key="4">
    <source>
        <dbReference type="ARBA" id="ARBA00022801"/>
    </source>
</evidence>
<comment type="catalytic activity">
    <reaction evidence="7">
        <text>ITP + H2O = IMP + diphosphate + H(+)</text>
        <dbReference type="Rhea" id="RHEA:29399"/>
        <dbReference type="ChEBI" id="CHEBI:15377"/>
        <dbReference type="ChEBI" id="CHEBI:15378"/>
        <dbReference type="ChEBI" id="CHEBI:33019"/>
        <dbReference type="ChEBI" id="CHEBI:58053"/>
        <dbReference type="ChEBI" id="CHEBI:61402"/>
        <dbReference type="EC" id="3.6.1.66"/>
    </reaction>
</comment>
<comment type="cofactor">
    <cofactor evidence="7">
        <name>Mg(2+)</name>
        <dbReference type="ChEBI" id="CHEBI:18420"/>
    </cofactor>
    <text evidence="7">Binds 1 Mg(2+) ion per subunit.</text>
</comment>
<dbReference type="PANTHER" id="PTHR11067:SF9">
    <property type="entry name" value="INOSINE TRIPHOSPHATE PYROPHOSPHATASE"/>
    <property type="match status" value="1"/>
</dbReference>
<dbReference type="InterPro" id="IPR020922">
    <property type="entry name" value="dITP/XTP_pyrophosphatase"/>
</dbReference>
<keyword evidence="3 7" id="KW-0547">Nucleotide-binding</keyword>
<reference evidence="8 9" key="1">
    <citation type="submission" date="2023-11" db="EMBL/GenBank/DDBJ databases">
        <title>Arctic aerobic anoxygenic photoheterotroph Sediminicoccus rosea KRV36 adapts its photosynthesis to long days of polar summer.</title>
        <authorList>
            <person name="Tomasch J."/>
            <person name="Kopejtka K."/>
            <person name="Bily T."/>
            <person name="Gardiner A.T."/>
            <person name="Gardian Z."/>
            <person name="Shivaramu S."/>
            <person name="Koblizek M."/>
            <person name="Engelhardt F."/>
            <person name="Kaftan D."/>
        </authorList>
    </citation>
    <scope>NUCLEOTIDE SEQUENCE [LARGE SCALE GENOMIC DNA]</scope>
    <source>
        <strain evidence="8 9">R-30</strain>
    </source>
</reference>
<keyword evidence="4 7" id="KW-0378">Hydrolase</keyword>
<dbReference type="InterPro" id="IPR029001">
    <property type="entry name" value="ITPase-like_fam"/>
</dbReference>
<name>A0ABZ0PJZ1_9PROT</name>
<organism evidence="8 9">
    <name type="scientific">Sediminicoccus rosea</name>
    <dbReference type="NCBI Taxonomy" id="1225128"/>
    <lineage>
        <taxon>Bacteria</taxon>
        <taxon>Pseudomonadati</taxon>
        <taxon>Pseudomonadota</taxon>
        <taxon>Alphaproteobacteria</taxon>
        <taxon>Acetobacterales</taxon>
        <taxon>Roseomonadaceae</taxon>
        <taxon>Sediminicoccus</taxon>
    </lineage>
</organism>
<comment type="subunit">
    <text evidence="7">Homodimer.</text>
</comment>
<dbReference type="HAMAP" id="MF_01405">
    <property type="entry name" value="Non_canon_purine_NTPase"/>
    <property type="match status" value="1"/>
</dbReference>
<dbReference type="Gene3D" id="3.90.950.10">
    <property type="match status" value="1"/>
</dbReference>
<proteinExistence type="inferred from homology"/>
<evidence type="ECO:0000256" key="6">
    <source>
        <dbReference type="ARBA" id="ARBA00023080"/>
    </source>
</evidence>
<evidence type="ECO:0000313" key="8">
    <source>
        <dbReference type="EMBL" id="WPB85581.1"/>
    </source>
</evidence>
<comment type="caution">
    <text evidence="7">Lacks conserved residue(s) required for the propagation of feature annotation.</text>
</comment>
<feature type="binding site" evidence="7">
    <location>
        <position position="74"/>
    </location>
    <ligand>
        <name>Mg(2+)</name>
        <dbReference type="ChEBI" id="CHEBI:18420"/>
    </ligand>
</feature>
<comment type="similarity">
    <text evidence="1 7">Belongs to the HAM1 NTPase family.</text>
</comment>
<dbReference type="RefSeq" id="WP_318649551.1">
    <property type="nucleotide sequence ID" value="NZ_CP137852.1"/>
</dbReference>
<dbReference type="Proteomes" id="UP001305521">
    <property type="component" value="Chromosome"/>
</dbReference>
<evidence type="ECO:0000256" key="5">
    <source>
        <dbReference type="ARBA" id="ARBA00022842"/>
    </source>
</evidence>
<dbReference type="EMBL" id="CP137852">
    <property type="protein sequence ID" value="WPB85581.1"/>
    <property type="molecule type" value="Genomic_DNA"/>
</dbReference>
<keyword evidence="9" id="KW-1185">Reference proteome</keyword>
<feature type="binding site" evidence="7">
    <location>
        <position position="180"/>
    </location>
    <ligand>
        <name>substrate</name>
    </ligand>
</feature>
<feature type="binding site" evidence="7">
    <location>
        <position position="75"/>
    </location>
    <ligand>
        <name>substrate</name>
    </ligand>
</feature>
<evidence type="ECO:0000313" key="9">
    <source>
        <dbReference type="Proteomes" id="UP001305521"/>
    </source>
</evidence>
<dbReference type="Pfam" id="PF01725">
    <property type="entry name" value="Ham1p_like"/>
    <property type="match status" value="1"/>
</dbReference>
<feature type="binding site" evidence="7">
    <location>
        <begin position="13"/>
        <end position="18"/>
    </location>
    <ligand>
        <name>substrate</name>
    </ligand>
</feature>
<dbReference type="PANTHER" id="PTHR11067">
    <property type="entry name" value="INOSINE TRIPHOSPHATE PYROPHOSPHATASE/HAM1 PROTEIN"/>
    <property type="match status" value="1"/>
</dbReference>
<gene>
    <name evidence="8" type="ORF">R9Z33_01610</name>
</gene>
<feature type="active site" description="Proton acceptor" evidence="7">
    <location>
        <position position="74"/>
    </location>
</feature>
<dbReference type="InterPro" id="IPR002637">
    <property type="entry name" value="RdgB/HAM1"/>
</dbReference>
<evidence type="ECO:0000256" key="3">
    <source>
        <dbReference type="ARBA" id="ARBA00022741"/>
    </source>
</evidence>
<accession>A0ABZ0PJZ1</accession>
<dbReference type="EC" id="3.6.1.66" evidence="7"/>
<keyword evidence="5 7" id="KW-0460">Magnesium</keyword>
<comment type="catalytic activity">
    <reaction evidence="7">
        <text>dITP + H2O = dIMP + diphosphate + H(+)</text>
        <dbReference type="Rhea" id="RHEA:28342"/>
        <dbReference type="ChEBI" id="CHEBI:15377"/>
        <dbReference type="ChEBI" id="CHEBI:15378"/>
        <dbReference type="ChEBI" id="CHEBI:33019"/>
        <dbReference type="ChEBI" id="CHEBI:61194"/>
        <dbReference type="ChEBI" id="CHEBI:61382"/>
        <dbReference type="EC" id="3.6.1.66"/>
    </reaction>
</comment>
<comment type="function">
    <text evidence="7">Pyrophosphatase that catalyzes the hydrolysis of nucleoside triphosphates to their monophosphate derivatives, with a high preference for the non-canonical purine nucleotides XTP (xanthosine triphosphate), dITP (deoxyinosine triphosphate) and ITP. Seems to function as a house-cleaning enzyme that removes non-canonical purine nucleotides from the nucleotide pool, thus preventing their incorporation into DNA/RNA and avoiding chromosomal lesions.</text>
</comment>